<gene>
    <name evidence="4" type="ORF">BDV96DRAFT_563489</name>
</gene>
<reference evidence="4" key="1">
    <citation type="journal article" date="2020" name="Stud. Mycol.">
        <title>101 Dothideomycetes genomes: a test case for predicting lifestyles and emergence of pathogens.</title>
        <authorList>
            <person name="Haridas S."/>
            <person name="Albert R."/>
            <person name="Binder M."/>
            <person name="Bloem J."/>
            <person name="Labutti K."/>
            <person name="Salamov A."/>
            <person name="Andreopoulos B."/>
            <person name="Baker S."/>
            <person name="Barry K."/>
            <person name="Bills G."/>
            <person name="Bluhm B."/>
            <person name="Cannon C."/>
            <person name="Castanera R."/>
            <person name="Culley D."/>
            <person name="Daum C."/>
            <person name="Ezra D."/>
            <person name="Gonzalez J."/>
            <person name="Henrissat B."/>
            <person name="Kuo A."/>
            <person name="Liang C."/>
            <person name="Lipzen A."/>
            <person name="Lutzoni F."/>
            <person name="Magnuson J."/>
            <person name="Mondo S."/>
            <person name="Nolan M."/>
            <person name="Ohm R."/>
            <person name="Pangilinan J."/>
            <person name="Park H.-J."/>
            <person name="Ramirez L."/>
            <person name="Alfaro M."/>
            <person name="Sun H."/>
            <person name="Tritt A."/>
            <person name="Yoshinaga Y."/>
            <person name="Zwiers L.-H."/>
            <person name="Turgeon B."/>
            <person name="Goodwin S."/>
            <person name="Spatafora J."/>
            <person name="Crous P."/>
            <person name="Grigoriev I."/>
        </authorList>
    </citation>
    <scope>NUCLEOTIDE SEQUENCE</scope>
    <source>
        <strain evidence="4">CBS 627.86</strain>
    </source>
</reference>
<accession>A0A6A5ZSE6</accession>
<evidence type="ECO:0000313" key="4">
    <source>
        <dbReference type="EMBL" id="KAF2122419.1"/>
    </source>
</evidence>
<dbReference type="InterPro" id="IPR053178">
    <property type="entry name" value="Osmoadaptation_assoc"/>
</dbReference>
<dbReference type="EMBL" id="ML977311">
    <property type="protein sequence ID" value="KAF2122419.1"/>
    <property type="molecule type" value="Genomic_DNA"/>
</dbReference>
<sequence>MCSGSKCSYALHLAPLCVIGAFITASTSQTMAGTKTSNRCDTCRQRKVKCDEAWPSCGSCSKSRRLCPGPPRKVIRWVESSDTHTQPTSLECNRNQELSQARDGPQKHMRMITLRTKRLDNGDQMHKIRLVDRPMPGLSARKNTHGSSLLKSPPLSFDETLFCRFRTVLEPYEVSNLGHGMLLRTLFGRFGNSAALDDAALCLLASHEAVMRGEDVSAWFDTKGYGRALRSVQKSIDDRSQRYSTETLAGVVILWMLEGIISRASQKRGLGAQKIHGKAMADMLLHRGIQKANGELELLLVGHCFLGDVQVKSQHPQSSSFDTPKWDAAISSLKSSTLLGEVHLRVYQTWIQWPGLLHDIACLQLEVIPSEAPTPEQIMHQLLAVASKLESLSYTIASMLADQHMCLTRPSMMMDPLVPEAYWIRVPYLANIVAAHSYYTINLFQMIIIVNSFIPEPGFASPTFFPSAPPLNEEPLFLSRDPEILPLPSSLIARLRRANVKLSERVWMMYEQAREWKPIGCQMLVNALKMTYSWAATPDMKQWILEAGKDLDTFPLATHDWEPRTLEFLGKALTGDLSRMKTVQKDDGIQGVARRLRKEWNVE</sequence>
<feature type="signal peptide" evidence="2">
    <location>
        <begin position="1"/>
        <end position="28"/>
    </location>
</feature>
<dbReference type="CDD" id="cd00067">
    <property type="entry name" value="GAL4"/>
    <property type="match status" value="1"/>
</dbReference>
<feature type="domain" description="Zn(2)-C6 fungal-type" evidence="3">
    <location>
        <begin position="39"/>
        <end position="67"/>
    </location>
</feature>
<dbReference type="InterPro" id="IPR036864">
    <property type="entry name" value="Zn2-C6_fun-type_DNA-bd_sf"/>
</dbReference>
<dbReference type="SUPFAM" id="SSF57701">
    <property type="entry name" value="Zn2/Cys6 DNA-binding domain"/>
    <property type="match status" value="1"/>
</dbReference>
<evidence type="ECO:0000256" key="1">
    <source>
        <dbReference type="ARBA" id="ARBA00023242"/>
    </source>
</evidence>
<protein>
    <recommendedName>
        <fullName evidence="3">Zn(2)-C6 fungal-type domain-containing protein</fullName>
    </recommendedName>
</protein>
<keyword evidence="2" id="KW-0732">Signal</keyword>
<dbReference type="PANTHER" id="PTHR38111">
    <property type="entry name" value="ZN(2)-C6 FUNGAL-TYPE DOMAIN-CONTAINING PROTEIN-RELATED"/>
    <property type="match status" value="1"/>
</dbReference>
<dbReference type="OrthoDB" id="4314040at2759"/>
<dbReference type="Proteomes" id="UP000799770">
    <property type="component" value="Unassembled WGS sequence"/>
</dbReference>
<dbReference type="PROSITE" id="PS50048">
    <property type="entry name" value="ZN2_CY6_FUNGAL_2"/>
    <property type="match status" value="1"/>
</dbReference>
<name>A0A6A5ZSE6_9PLEO</name>
<feature type="chain" id="PRO_5025366086" description="Zn(2)-C6 fungal-type domain-containing protein" evidence="2">
    <location>
        <begin position="29"/>
        <end position="603"/>
    </location>
</feature>
<dbReference type="PANTHER" id="PTHR38111:SF6">
    <property type="entry name" value="FINGER DOMAIN PROTEIN, PUTATIVE (AFU_ORTHOLOGUE AFUA_8G01940)-RELATED"/>
    <property type="match status" value="1"/>
</dbReference>
<keyword evidence="1" id="KW-0539">Nucleus</keyword>
<dbReference type="Pfam" id="PF00172">
    <property type="entry name" value="Zn_clus"/>
    <property type="match status" value="1"/>
</dbReference>
<evidence type="ECO:0000313" key="5">
    <source>
        <dbReference type="Proteomes" id="UP000799770"/>
    </source>
</evidence>
<evidence type="ECO:0000256" key="2">
    <source>
        <dbReference type="SAM" id="SignalP"/>
    </source>
</evidence>
<dbReference type="GO" id="GO:0008270">
    <property type="term" value="F:zinc ion binding"/>
    <property type="evidence" value="ECO:0007669"/>
    <property type="project" value="InterPro"/>
</dbReference>
<dbReference type="SMART" id="SM00066">
    <property type="entry name" value="GAL4"/>
    <property type="match status" value="1"/>
</dbReference>
<dbReference type="AlphaFoldDB" id="A0A6A5ZSE6"/>
<organism evidence="4 5">
    <name type="scientific">Lophiotrema nucula</name>
    <dbReference type="NCBI Taxonomy" id="690887"/>
    <lineage>
        <taxon>Eukaryota</taxon>
        <taxon>Fungi</taxon>
        <taxon>Dikarya</taxon>
        <taxon>Ascomycota</taxon>
        <taxon>Pezizomycotina</taxon>
        <taxon>Dothideomycetes</taxon>
        <taxon>Pleosporomycetidae</taxon>
        <taxon>Pleosporales</taxon>
        <taxon>Lophiotremataceae</taxon>
        <taxon>Lophiotrema</taxon>
    </lineage>
</organism>
<dbReference type="GO" id="GO:0000981">
    <property type="term" value="F:DNA-binding transcription factor activity, RNA polymerase II-specific"/>
    <property type="evidence" value="ECO:0007669"/>
    <property type="project" value="InterPro"/>
</dbReference>
<dbReference type="InterPro" id="IPR001138">
    <property type="entry name" value="Zn2Cys6_DnaBD"/>
</dbReference>
<dbReference type="Gene3D" id="4.10.240.10">
    <property type="entry name" value="Zn(2)-C6 fungal-type DNA-binding domain"/>
    <property type="match status" value="1"/>
</dbReference>
<proteinExistence type="predicted"/>
<keyword evidence="5" id="KW-1185">Reference proteome</keyword>
<evidence type="ECO:0000259" key="3">
    <source>
        <dbReference type="PROSITE" id="PS50048"/>
    </source>
</evidence>